<protein>
    <submittedName>
        <fullName evidence="2">Uncharacterized protein</fullName>
    </submittedName>
</protein>
<dbReference type="EMBL" id="JADNRY010000197">
    <property type="protein sequence ID" value="KAF9061561.1"/>
    <property type="molecule type" value="Genomic_DNA"/>
</dbReference>
<organism evidence="2 3">
    <name type="scientific">Rhodocollybia butyracea</name>
    <dbReference type="NCBI Taxonomy" id="206335"/>
    <lineage>
        <taxon>Eukaryota</taxon>
        <taxon>Fungi</taxon>
        <taxon>Dikarya</taxon>
        <taxon>Basidiomycota</taxon>
        <taxon>Agaricomycotina</taxon>
        <taxon>Agaricomycetes</taxon>
        <taxon>Agaricomycetidae</taxon>
        <taxon>Agaricales</taxon>
        <taxon>Marasmiineae</taxon>
        <taxon>Omphalotaceae</taxon>
        <taxon>Rhodocollybia</taxon>
    </lineage>
</organism>
<dbReference type="OrthoDB" id="5346979at2759"/>
<accession>A0A9P5U081</accession>
<keyword evidence="1" id="KW-0472">Membrane</keyword>
<evidence type="ECO:0000313" key="3">
    <source>
        <dbReference type="Proteomes" id="UP000772434"/>
    </source>
</evidence>
<evidence type="ECO:0000313" key="2">
    <source>
        <dbReference type="EMBL" id="KAF9061561.1"/>
    </source>
</evidence>
<reference evidence="2" key="1">
    <citation type="submission" date="2020-11" db="EMBL/GenBank/DDBJ databases">
        <authorList>
            <consortium name="DOE Joint Genome Institute"/>
            <person name="Ahrendt S."/>
            <person name="Riley R."/>
            <person name="Andreopoulos W."/>
            <person name="Labutti K."/>
            <person name="Pangilinan J."/>
            <person name="Ruiz-Duenas F.J."/>
            <person name="Barrasa J.M."/>
            <person name="Sanchez-Garcia M."/>
            <person name="Camarero S."/>
            <person name="Miyauchi S."/>
            <person name="Serrano A."/>
            <person name="Linde D."/>
            <person name="Babiker R."/>
            <person name="Drula E."/>
            <person name="Ayuso-Fernandez I."/>
            <person name="Pacheco R."/>
            <person name="Padilla G."/>
            <person name="Ferreira P."/>
            <person name="Barriuso J."/>
            <person name="Kellner H."/>
            <person name="Castanera R."/>
            <person name="Alfaro M."/>
            <person name="Ramirez L."/>
            <person name="Pisabarro A.G."/>
            <person name="Kuo A."/>
            <person name="Tritt A."/>
            <person name="Lipzen A."/>
            <person name="He G."/>
            <person name="Yan M."/>
            <person name="Ng V."/>
            <person name="Cullen D."/>
            <person name="Martin F."/>
            <person name="Rosso M.-N."/>
            <person name="Henrissat B."/>
            <person name="Hibbett D."/>
            <person name="Martinez A.T."/>
            <person name="Grigoriev I.V."/>
        </authorList>
    </citation>
    <scope>NUCLEOTIDE SEQUENCE</scope>
    <source>
        <strain evidence="2">AH 40177</strain>
    </source>
</reference>
<feature type="transmembrane region" description="Helical" evidence="1">
    <location>
        <begin position="62"/>
        <end position="84"/>
    </location>
</feature>
<dbReference type="AlphaFoldDB" id="A0A9P5U081"/>
<evidence type="ECO:0000256" key="1">
    <source>
        <dbReference type="SAM" id="Phobius"/>
    </source>
</evidence>
<gene>
    <name evidence="2" type="ORF">BDP27DRAFT_326681</name>
</gene>
<keyword evidence="3" id="KW-1185">Reference proteome</keyword>
<keyword evidence="1" id="KW-1133">Transmembrane helix</keyword>
<dbReference type="Proteomes" id="UP000772434">
    <property type="component" value="Unassembled WGS sequence"/>
</dbReference>
<sequence>MIVKIPSHSVAPRRQAATITSLKTLPSVQAANLPVFPIPSGIEKPPLAEAEGTDNVNPVFEAIRALGTATLIVTATAFTGFWAVRTSMDVKNTEELVQSFTRNMRQMILTRMPIVSSRIHRVLEDNEIDDSTVDPASWNWEDAQQRMKDAYDNEGLTAWTEVAVKELQAEERVERIRRKELEDLLRRKD</sequence>
<name>A0A9P5U081_9AGAR</name>
<proteinExistence type="predicted"/>
<keyword evidence="1" id="KW-0812">Transmembrane</keyword>
<comment type="caution">
    <text evidence="2">The sequence shown here is derived from an EMBL/GenBank/DDBJ whole genome shotgun (WGS) entry which is preliminary data.</text>
</comment>